<proteinExistence type="predicted"/>
<keyword evidence="3" id="KW-1185">Reference proteome</keyword>
<protein>
    <recommendedName>
        <fullName evidence="4">Sulfotransferase family protein</fullName>
    </recommendedName>
</protein>
<evidence type="ECO:0000313" key="3">
    <source>
        <dbReference type="Proteomes" id="UP001501495"/>
    </source>
</evidence>
<dbReference type="Gene3D" id="3.40.50.300">
    <property type="entry name" value="P-loop containing nucleotide triphosphate hydrolases"/>
    <property type="match status" value="1"/>
</dbReference>
<comment type="caution">
    <text evidence="2">The sequence shown here is derived from an EMBL/GenBank/DDBJ whole genome shotgun (WGS) entry which is preliminary data.</text>
</comment>
<evidence type="ECO:0008006" key="4">
    <source>
        <dbReference type="Google" id="ProtNLM"/>
    </source>
</evidence>
<sequence>MTRSPQHLIRTRMERRLAALEEAEHTTPITFSIVGVQKGATSTVFRMLARHRLIAAGPEKEMRHFMNEKQDWSAPDLSDYRRPARHPRQRVAGDATPEYVFWPHALERMAAYDASMPIIASFRDPIERAFSQWSMERSRDVDFPDLPVTIEEWASAELPAEIPAGLSPYEYRRRSLYVRGLYGQQLERGYRSFPREQWLSLDFREVTGKPEATLDRLTDHLGLPRFKAYPEALHRNQTPTVNTGASPTVEHIEALVRTFADDLRLFAELSGVDVSGWPTVRAAAGELDLREFRDRLVGKLGLPL</sequence>
<gene>
    <name evidence="2" type="ORF">GCM10022215_06780</name>
</gene>
<dbReference type="Proteomes" id="UP001501495">
    <property type="component" value="Unassembled WGS sequence"/>
</dbReference>
<evidence type="ECO:0000313" key="2">
    <source>
        <dbReference type="EMBL" id="GAA4111148.1"/>
    </source>
</evidence>
<reference evidence="3" key="1">
    <citation type="journal article" date="2019" name="Int. J. Syst. Evol. Microbiol.">
        <title>The Global Catalogue of Microorganisms (GCM) 10K type strain sequencing project: providing services to taxonomists for standard genome sequencing and annotation.</title>
        <authorList>
            <consortium name="The Broad Institute Genomics Platform"/>
            <consortium name="The Broad Institute Genome Sequencing Center for Infectious Disease"/>
            <person name="Wu L."/>
            <person name="Ma J."/>
        </authorList>
    </citation>
    <scope>NUCLEOTIDE SEQUENCE [LARGE SCALE GENOMIC DNA]</scope>
    <source>
        <strain evidence="3">JCM 16703</strain>
    </source>
</reference>
<dbReference type="RefSeq" id="WP_344731815.1">
    <property type="nucleotide sequence ID" value="NZ_BAAAZH010000006.1"/>
</dbReference>
<accession>A0ABP7XC56</accession>
<dbReference type="InterPro" id="IPR027417">
    <property type="entry name" value="P-loop_NTPase"/>
</dbReference>
<evidence type="ECO:0000256" key="1">
    <source>
        <dbReference type="ARBA" id="ARBA00022679"/>
    </source>
</evidence>
<dbReference type="PANTHER" id="PTHR10605">
    <property type="entry name" value="HEPARAN SULFATE SULFOTRANSFERASE"/>
    <property type="match status" value="1"/>
</dbReference>
<organism evidence="2 3">
    <name type="scientific">Nocardioides fonticola</name>
    <dbReference type="NCBI Taxonomy" id="450363"/>
    <lineage>
        <taxon>Bacteria</taxon>
        <taxon>Bacillati</taxon>
        <taxon>Actinomycetota</taxon>
        <taxon>Actinomycetes</taxon>
        <taxon>Propionibacteriales</taxon>
        <taxon>Nocardioidaceae</taxon>
        <taxon>Nocardioides</taxon>
    </lineage>
</organism>
<keyword evidence="1" id="KW-0808">Transferase</keyword>
<dbReference type="SUPFAM" id="SSF52540">
    <property type="entry name" value="P-loop containing nucleoside triphosphate hydrolases"/>
    <property type="match status" value="1"/>
</dbReference>
<dbReference type="InterPro" id="IPR037359">
    <property type="entry name" value="NST/OST"/>
</dbReference>
<dbReference type="PANTHER" id="PTHR10605:SF56">
    <property type="entry name" value="BIFUNCTIONAL HEPARAN SULFATE N-DEACETYLASE_N-SULFOTRANSFERASE"/>
    <property type="match status" value="1"/>
</dbReference>
<name>A0ABP7XC56_9ACTN</name>
<dbReference type="EMBL" id="BAAAZH010000006">
    <property type="protein sequence ID" value="GAA4111148.1"/>
    <property type="molecule type" value="Genomic_DNA"/>
</dbReference>